<reference evidence="3" key="1">
    <citation type="submission" date="2016-01" db="EMBL/GenBank/DDBJ databases">
        <authorList>
            <person name="Mitreva M."/>
            <person name="Pepin K.H."/>
            <person name="Mihindukulasuriya K.A."/>
            <person name="Fulton R."/>
            <person name="Fronick C."/>
            <person name="O'Laughlin M."/>
            <person name="Miner T."/>
            <person name="Herter B."/>
            <person name="Rosa B.A."/>
            <person name="Cordes M."/>
            <person name="Tomlinson C."/>
            <person name="Wollam A."/>
            <person name="Palsikar V.B."/>
            <person name="Mardis E.R."/>
            <person name="Wilson R.K."/>
        </authorList>
    </citation>
    <scope>NUCLEOTIDE SEQUENCE [LARGE SCALE GENOMIC DNA]</scope>
    <source>
        <strain evidence="3">DNF00729</strain>
    </source>
</reference>
<dbReference type="GO" id="GO:0010181">
    <property type="term" value="F:FMN binding"/>
    <property type="evidence" value="ECO:0007669"/>
    <property type="project" value="InterPro"/>
</dbReference>
<sequence>MKKWIFPTVALFFLTACSGKTVYRDGVFRGEAMGYSKETPIKVEVTVAGGNMVSVEVVDHGEYVEQVPQVQEALNTLPGAMVKKNTTYIDSIAGATETSKGIKDAVEKALERAK</sequence>
<evidence type="ECO:0000313" key="3">
    <source>
        <dbReference type="Proteomes" id="UP000070442"/>
    </source>
</evidence>
<feature type="domain" description="FMN-binding" evidence="1">
    <location>
        <begin position="34"/>
        <end position="113"/>
    </location>
</feature>
<protein>
    <submittedName>
        <fullName evidence="2">FMN-binding domain protein</fullName>
    </submittedName>
</protein>
<dbReference type="OrthoDB" id="9806398at2"/>
<dbReference type="GO" id="GO:0016020">
    <property type="term" value="C:membrane"/>
    <property type="evidence" value="ECO:0007669"/>
    <property type="project" value="InterPro"/>
</dbReference>
<dbReference type="SMART" id="SM00900">
    <property type="entry name" value="FMN_bind"/>
    <property type="match status" value="1"/>
</dbReference>
<evidence type="ECO:0000259" key="1">
    <source>
        <dbReference type="SMART" id="SM00900"/>
    </source>
</evidence>
<dbReference type="STRING" id="755172.HMPREF1863_01296"/>
<comment type="caution">
    <text evidence="2">The sequence shown here is derived from an EMBL/GenBank/DDBJ whole genome shotgun (WGS) entry which is preliminary data.</text>
</comment>
<dbReference type="EMBL" id="LSDG01000040">
    <property type="protein sequence ID" value="KXB65570.1"/>
    <property type="molecule type" value="Genomic_DNA"/>
</dbReference>
<dbReference type="InterPro" id="IPR007329">
    <property type="entry name" value="FMN-bd"/>
</dbReference>
<evidence type="ECO:0000313" key="2">
    <source>
        <dbReference type="EMBL" id="KXB65570.1"/>
    </source>
</evidence>
<gene>
    <name evidence="2" type="ORF">HMPREF1863_01296</name>
</gene>
<organism evidence="2 3">
    <name type="scientific">Aedoeadaptatus coxii</name>
    <dbReference type="NCBI Taxonomy" id="755172"/>
    <lineage>
        <taxon>Bacteria</taxon>
        <taxon>Bacillati</taxon>
        <taxon>Bacillota</taxon>
        <taxon>Tissierellia</taxon>
        <taxon>Tissierellales</taxon>
        <taxon>Peptoniphilaceae</taxon>
        <taxon>Aedoeadaptatus</taxon>
    </lineage>
</organism>
<dbReference type="RefSeq" id="WP_068368563.1">
    <property type="nucleotide sequence ID" value="NZ_CAMYBE010000015.1"/>
</dbReference>
<keyword evidence="3" id="KW-1185">Reference proteome</keyword>
<dbReference type="Gene3D" id="3.90.1010.20">
    <property type="match status" value="1"/>
</dbReference>
<dbReference type="AlphaFoldDB" id="A0A134ADE0"/>
<dbReference type="Pfam" id="PF04205">
    <property type="entry name" value="FMN_bind"/>
    <property type="match status" value="1"/>
</dbReference>
<accession>A0A134ADE0</accession>
<proteinExistence type="predicted"/>
<dbReference type="PROSITE" id="PS51257">
    <property type="entry name" value="PROKAR_LIPOPROTEIN"/>
    <property type="match status" value="1"/>
</dbReference>
<dbReference type="PATRIC" id="fig|755172.3.peg.1259"/>
<dbReference type="Proteomes" id="UP000070442">
    <property type="component" value="Unassembled WGS sequence"/>
</dbReference>
<name>A0A134ADE0_9FIRM</name>